<accession>A0ABQ0ABP6</accession>
<reference evidence="2 3" key="1">
    <citation type="submission" date="2024-04" db="EMBL/GenBank/DDBJ databases">
        <title>Draft genome sequence of Sessilibacter corallicola NBRC 116591.</title>
        <authorList>
            <person name="Miyakawa T."/>
            <person name="Kusuya Y."/>
            <person name="Miura T."/>
        </authorList>
    </citation>
    <scope>NUCLEOTIDE SEQUENCE [LARGE SCALE GENOMIC DNA]</scope>
    <source>
        <strain evidence="2 3">KU-00831-HH</strain>
    </source>
</reference>
<feature type="signal peptide" evidence="1">
    <location>
        <begin position="1"/>
        <end position="19"/>
    </location>
</feature>
<comment type="caution">
    <text evidence="2">The sequence shown here is derived from an EMBL/GenBank/DDBJ whole genome shotgun (WGS) entry which is preliminary data.</text>
</comment>
<evidence type="ECO:0000256" key="1">
    <source>
        <dbReference type="SAM" id="SignalP"/>
    </source>
</evidence>
<proteinExistence type="predicted"/>
<keyword evidence="1" id="KW-0732">Signal</keyword>
<organism evidence="2 3">
    <name type="scientific">Sessilibacter corallicola</name>
    <dbReference type="NCBI Taxonomy" id="2904075"/>
    <lineage>
        <taxon>Bacteria</taxon>
        <taxon>Pseudomonadati</taxon>
        <taxon>Pseudomonadota</taxon>
        <taxon>Gammaproteobacteria</taxon>
        <taxon>Cellvibrionales</taxon>
        <taxon>Cellvibrionaceae</taxon>
        <taxon>Sessilibacter</taxon>
    </lineage>
</organism>
<keyword evidence="3" id="KW-1185">Reference proteome</keyword>
<dbReference type="Proteomes" id="UP001465153">
    <property type="component" value="Unassembled WGS sequence"/>
</dbReference>
<sequence>MKRFFLLLVLAISAAPSFAQTTRVTGLISDIWFFSNNFSTYNQAGDTALAVFYIDSPELLPACGDGPPRIAISTDHPLYDSVVSAALAAKISQKRVQMWHLPTCNLRENSWDFSLFSFAD</sequence>
<dbReference type="EMBL" id="BAABWN010000009">
    <property type="protein sequence ID" value="GAA6169077.1"/>
    <property type="molecule type" value="Genomic_DNA"/>
</dbReference>
<evidence type="ECO:0000313" key="3">
    <source>
        <dbReference type="Proteomes" id="UP001465153"/>
    </source>
</evidence>
<dbReference type="RefSeq" id="WP_353303717.1">
    <property type="nucleotide sequence ID" value="NZ_BAABWN010000009.1"/>
</dbReference>
<feature type="chain" id="PRO_5047320247" evidence="1">
    <location>
        <begin position="20"/>
        <end position="120"/>
    </location>
</feature>
<gene>
    <name evidence="2" type="ORF">NBRC116591_28880</name>
</gene>
<protein>
    <submittedName>
        <fullName evidence="2">Uncharacterized protein</fullName>
    </submittedName>
</protein>
<evidence type="ECO:0000313" key="2">
    <source>
        <dbReference type="EMBL" id="GAA6169077.1"/>
    </source>
</evidence>
<name>A0ABQ0ABP6_9GAMM</name>